<evidence type="ECO:0000313" key="2">
    <source>
        <dbReference type="EMBL" id="VWL84936.1"/>
    </source>
</evidence>
<protein>
    <submittedName>
        <fullName evidence="2">Uncharacterized protein</fullName>
    </submittedName>
</protein>
<proteinExistence type="predicted"/>
<evidence type="ECO:0000256" key="1">
    <source>
        <dbReference type="SAM" id="Coils"/>
    </source>
</evidence>
<dbReference type="AlphaFoldDB" id="A0A6I8MBS2"/>
<keyword evidence="3" id="KW-1185">Reference proteome</keyword>
<dbReference type="Proteomes" id="UP000419017">
    <property type="component" value="Unassembled WGS sequence"/>
</dbReference>
<gene>
    <name evidence="2" type="ORF">OMES3154_00209</name>
</gene>
<accession>A0A6I8MBS2</accession>
<feature type="coiled-coil region" evidence="1">
    <location>
        <begin position="31"/>
        <end position="58"/>
    </location>
</feature>
<reference evidence="2 3" key="1">
    <citation type="submission" date="2019-10" db="EMBL/GenBank/DDBJ databases">
        <authorList>
            <person name="Blom J."/>
        </authorList>
    </citation>
    <scope>NUCLEOTIDE SEQUENCE [LARGE SCALE GENOMIC DNA]</scope>
    <source>
        <strain evidence="2 3">ES3154-GLU</strain>
    </source>
</reference>
<dbReference type="RefSeq" id="WP_156682985.1">
    <property type="nucleotide sequence ID" value="NZ_CABWIB010000001.1"/>
</dbReference>
<evidence type="ECO:0000313" key="3">
    <source>
        <dbReference type="Proteomes" id="UP000419017"/>
    </source>
</evidence>
<sequence length="150" mass="17679">MDNGQNTIDINYAGGNLQGLNRQEKAEEYFIKRLDSKIKQLDQALEKLKTSRNTLFSEDKEKEELIKSINEVKEFFSDLKSNKEFLNKIVIPNNKEIELDKDYDNDGMSNREEIKKGRDIYKPDMTEKKESPFIKKVAKDQENSEYELFK</sequence>
<keyword evidence="1" id="KW-0175">Coiled coil</keyword>
<organism evidence="2 3">
    <name type="scientific">Oceanivirga miroungae</name>
    <dbReference type="NCBI Taxonomy" id="1130046"/>
    <lineage>
        <taxon>Bacteria</taxon>
        <taxon>Fusobacteriati</taxon>
        <taxon>Fusobacteriota</taxon>
        <taxon>Fusobacteriia</taxon>
        <taxon>Fusobacteriales</taxon>
        <taxon>Leptotrichiaceae</taxon>
        <taxon>Oceanivirga</taxon>
    </lineage>
</organism>
<name>A0A6I8MBS2_9FUSO</name>
<dbReference type="EMBL" id="CABWIB010000001">
    <property type="protein sequence ID" value="VWL84936.1"/>
    <property type="molecule type" value="Genomic_DNA"/>
</dbReference>